<reference evidence="2 5" key="2">
    <citation type="submission" date="2020-08" db="EMBL/GenBank/DDBJ databases">
        <title>Amycolatopsis echigonensis JCM 21831.</title>
        <authorList>
            <person name="Tedsree N."/>
            <person name="Kuncharoen N."/>
            <person name="Likhitwitayawuid K."/>
            <person name="Tanasupawat S."/>
        </authorList>
    </citation>
    <scope>NUCLEOTIDE SEQUENCE [LARGE SCALE GENOMIC DNA]</scope>
    <source>
        <strain evidence="2 5">JCM 21831</strain>
    </source>
</reference>
<evidence type="ECO:0000259" key="1">
    <source>
        <dbReference type="Pfam" id="PF14417"/>
    </source>
</evidence>
<sequence>MTTAVSFGVEEIRLGPGSHVCAFYRGAADRDRLLTGYLSAGLEAGDKCICVVDSARTAQRLTMLAAPPAHDTQLDIHLPEATYLAGGRFGTAEMLTFWSECLDKAQTEGYGFSRIVGEMTWALRDAPGVEHLVDYEWELNRLMGRNPTVVLCLYDLDLFNGEVVVNIVKTHPLVFIQGMLVENPYYVGPDEVLHATGT</sequence>
<dbReference type="AlphaFoldDB" id="A0A2N3X123"/>
<name>A0A2N3X123_9PSEU</name>
<dbReference type="Proteomes" id="UP000233750">
    <property type="component" value="Unassembled WGS sequence"/>
</dbReference>
<proteinExistence type="predicted"/>
<dbReference type="Proteomes" id="UP000550260">
    <property type="component" value="Unassembled WGS sequence"/>
</dbReference>
<comment type="caution">
    <text evidence="3">The sequence shown here is derived from an EMBL/GenBank/DDBJ whole genome shotgun (WGS) entry which is preliminary data.</text>
</comment>
<dbReference type="EMBL" id="PJMY01000002">
    <property type="protein sequence ID" value="PKV99816.1"/>
    <property type="molecule type" value="Genomic_DNA"/>
</dbReference>
<dbReference type="RefSeq" id="WP_158242445.1">
    <property type="nucleotide sequence ID" value="NZ_JACJHR010000104.1"/>
</dbReference>
<feature type="domain" description="MEDS" evidence="1">
    <location>
        <begin position="19"/>
        <end position="172"/>
    </location>
</feature>
<keyword evidence="4" id="KW-1185">Reference proteome</keyword>
<accession>A0A2N3X123</accession>
<dbReference type="OrthoDB" id="116243at2"/>
<evidence type="ECO:0000313" key="2">
    <source>
        <dbReference type="EMBL" id="MBB2505439.1"/>
    </source>
</evidence>
<reference evidence="3 4" key="1">
    <citation type="submission" date="2017-12" db="EMBL/GenBank/DDBJ databases">
        <title>Sequencing the genomes of 1000 Actinobacteria strains.</title>
        <authorList>
            <person name="Klenk H.-P."/>
        </authorList>
    </citation>
    <scope>NUCLEOTIDE SEQUENCE [LARGE SCALE GENOMIC DNA]</scope>
    <source>
        <strain evidence="3 4">DSM 45165</strain>
    </source>
</reference>
<dbReference type="InterPro" id="IPR025847">
    <property type="entry name" value="MEDS_domain"/>
</dbReference>
<accession>A0A8E2B837</accession>
<evidence type="ECO:0000313" key="4">
    <source>
        <dbReference type="Proteomes" id="UP000233750"/>
    </source>
</evidence>
<evidence type="ECO:0000313" key="3">
    <source>
        <dbReference type="EMBL" id="PKV99816.1"/>
    </source>
</evidence>
<gene>
    <name evidence="3" type="ORF">ATK30_0804</name>
    <name evidence="2" type="ORF">H5411_40760</name>
</gene>
<dbReference type="Pfam" id="PF14417">
    <property type="entry name" value="MEDS"/>
    <property type="match status" value="1"/>
</dbReference>
<organism evidence="3 4">
    <name type="scientific">Amycolatopsis echigonensis</name>
    <dbReference type="NCBI Taxonomy" id="2576905"/>
    <lineage>
        <taxon>Bacteria</taxon>
        <taxon>Bacillati</taxon>
        <taxon>Actinomycetota</taxon>
        <taxon>Actinomycetes</taxon>
        <taxon>Pseudonocardiales</taxon>
        <taxon>Pseudonocardiaceae</taxon>
        <taxon>Amycolatopsis</taxon>
    </lineage>
</organism>
<protein>
    <submittedName>
        <fullName evidence="3">DcmR-like sensory protein</fullName>
    </submittedName>
    <submittedName>
        <fullName evidence="2">MEDS domain-containing protein</fullName>
    </submittedName>
</protein>
<dbReference type="EMBL" id="JACJHR010000104">
    <property type="protein sequence ID" value="MBB2505439.1"/>
    <property type="molecule type" value="Genomic_DNA"/>
</dbReference>
<evidence type="ECO:0000313" key="5">
    <source>
        <dbReference type="Proteomes" id="UP000550260"/>
    </source>
</evidence>